<reference evidence="4 5" key="1">
    <citation type="submission" date="2021-06" db="EMBL/GenBank/DDBJ databases">
        <authorList>
            <person name="Lee D.H."/>
        </authorList>
    </citation>
    <scope>NUCLEOTIDE SEQUENCE [LARGE SCALE GENOMIC DNA]</scope>
    <source>
        <strain evidence="4 5">MMS21-HV4-11</strain>
    </source>
</reference>
<dbReference type="InterPro" id="IPR000917">
    <property type="entry name" value="Sulfatase_N"/>
</dbReference>
<evidence type="ECO:0000256" key="1">
    <source>
        <dbReference type="ARBA" id="ARBA00022729"/>
    </source>
</evidence>
<dbReference type="EMBL" id="JAHOPB010000001">
    <property type="protein sequence ID" value="MBU8872977.1"/>
    <property type="molecule type" value="Genomic_DNA"/>
</dbReference>
<comment type="caution">
    <text evidence="4">The sequence shown here is derived from an EMBL/GenBank/DDBJ whole genome shotgun (WGS) entry which is preliminary data.</text>
</comment>
<protein>
    <submittedName>
        <fullName evidence="4">Sulfatase-like hydrolase/transferase</fullName>
    </submittedName>
</protein>
<dbReference type="PANTHER" id="PTHR43108:SF6">
    <property type="entry name" value="N-SULPHOGLUCOSAMINE SULPHOHYDROLASE"/>
    <property type="match status" value="1"/>
</dbReference>
<sequence>MAKKRKPNFLVVLIDDLRFDELGICGHPYMKTPHIDRIGHEGAMFTSAFHTTPLCSPNRASILTGQYASRHGIIDNVARDAHSHRLPNYHVILQRLGYETAHIGKWHMGNSGGPRPGYDKWVSFPGHGSIIDPVLNIDGKEKKYEGYITDLLNGHAVDFLKKKRDKPFALFFAHKAVHPDAFQAADGTIDFTDGGYRPAPRHADLYKGEHFPRRPNALPAADVVKDKPAWTEAHAMRVNEASRKVLDGILAGTDEEIRLRAAMMASVDEGMGDIFKVLEQNGELDNTFILFFGDNGYFFGEHGLGPERRFAYEEGIKSPFLIRYPAWFKPGTMNDELVLALDIAPTLVDLAGGKAADFKTMQGQSLKPLAKGAKPKGWRTSFMCEYFSENAMPWLVGMSYKAIRTKRHKYIHWTQKSLDGVACDELYDLKSDPYEMRNLIGKRSEQGLVARLRKQLAALVARSVGL</sequence>
<accession>A0ABS6IEE9</accession>
<evidence type="ECO:0000259" key="3">
    <source>
        <dbReference type="Pfam" id="PF00884"/>
    </source>
</evidence>
<proteinExistence type="predicted"/>
<feature type="domain" description="Sulfatase N-terminal" evidence="3">
    <location>
        <begin position="7"/>
        <end position="352"/>
    </location>
</feature>
<keyword evidence="5" id="KW-1185">Reference proteome</keyword>
<dbReference type="Proteomes" id="UP000727907">
    <property type="component" value="Unassembled WGS sequence"/>
</dbReference>
<dbReference type="RefSeq" id="WP_216957250.1">
    <property type="nucleotide sequence ID" value="NZ_JAHOPB010000001.1"/>
</dbReference>
<dbReference type="PANTHER" id="PTHR43108">
    <property type="entry name" value="N-ACETYLGLUCOSAMINE-6-SULFATASE FAMILY MEMBER"/>
    <property type="match status" value="1"/>
</dbReference>
<evidence type="ECO:0000313" key="4">
    <source>
        <dbReference type="EMBL" id="MBU8872977.1"/>
    </source>
</evidence>
<keyword evidence="1" id="KW-0732">Signal</keyword>
<evidence type="ECO:0000256" key="2">
    <source>
        <dbReference type="ARBA" id="ARBA00023180"/>
    </source>
</evidence>
<gene>
    <name evidence="4" type="ORF">KQ910_04345</name>
</gene>
<dbReference type="InterPro" id="IPR024607">
    <property type="entry name" value="Sulfatase_CS"/>
</dbReference>
<dbReference type="PROSITE" id="PS00149">
    <property type="entry name" value="SULFATASE_2"/>
    <property type="match status" value="1"/>
</dbReference>
<keyword evidence="2" id="KW-0325">Glycoprotein</keyword>
<dbReference type="Pfam" id="PF00884">
    <property type="entry name" value="Sulfatase"/>
    <property type="match status" value="1"/>
</dbReference>
<organism evidence="4 5">
    <name type="scientific">Reyranella humidisoli</name>
    <dbReference type="NCBI Taxonomy" id="2849149"/>
    <lineage>
        <taxon>Bacteria</taxon>
        <taxon>Pseudomonadati</taxon>
        <taxon>Pseudomonadota</taxon>
        <taxon>Alphaproteobacteria</taxon>
        <taxon>Hyphomicrobiales</taxon>
        <taxon>Reyranellaceae</taxon>
        <taxon>Reyranella</taxon>
    </lineage>
</organism>
<name>A0ABS6IEE9_9HYPH</name>
<evidence type="ECO:0000313" key="5">
    <source>
        <dbReference type="Proteomes" id="UP000727907"/>
    </source>
</evidence>